<evidence type="ECO:0000313" key="2">
    <source>
        <dbReference type="Proteomes" id="UP000799118"/>
    </source>
</evidence>
<organism evidence="1 2">
    <name type="scientific">Gymnopus androsaceus JB14</name>
    <dbReference type="NCBI Taxonomy" id="1447944"/>
    <lineage>
        <taxon>Eukaryota</taxon>
        <taxon>Fungi</taxon>
        <taxon>Dikarya</taxon>
        <taxon>Basidiomycota</taxon>
        <taxon>Agaricomycotina</taxon>
        <taxon>Agaricomycetes</taxon>
        <taxon>Agaricomycetidae</taxon>
        <taxon>Agaricales</taxon>
        <taxon>Marasmiineae</taxon>
        <taxon>Omphalotaceae</taxon>
        <taxon>Gymnopus</taxon>
    </lineage>
</organism>
<name>A0A6A4IGA8_9AGAR</name>
<keyword evidence="2" id="KW-1185">Reference proteome</keyword>
<feature type="non-terminal residue" evidence="1">
    <location>
        <position position="1"/>
    </location>
</feature>
<protein>
    <submittedName>
        <fullName evidence="1">Uncharacterized protein</fullName>
    </submittedName>
</protein>
<reference evidence="1" key="1">
    <citation type="journal article" date="2019" name="Environ. Microbiol.">
        <title>Fungal ecological strategies reflected in gene transcription - a case study of two litter decomposers.</title>
        <authorList>
            <person name="Barbi F."/>
            <person name="Kohler A."/>
            <person name="Barry K."/>
            <person name="Baskaran P."/>
            <person name="Daum C."/>
            <person name="Fauchery L."/>
            <person name="Ihrmark K."/>
            <person name="Kuo A."/>
            <person name="LaButti K."/>
            <person name="Lipzen A."/>
            <person name="Morin E."/>
            <person name="Grigoriev I.V."/>
            <person name="Henrissat B."/>
            <person name="Lindahl B."/>
            <person name="Martin F."/>
        </authorList>
    </citation>
    <scope>NUCLEOTIDE SEQUENCE</scope>
    <source>
        <strain evidence="1">JB14</strain>
    </source>
</reference>
<evidence type="ECO:0000313" key="1">
    <source>
        <dbReference type="EMBL" id="KAE9409020.1"/>
    </source>
</evidence>
<proteinExistence type="predicted"/>
<accession>A0A6A4IGA8</accession>
<dbReference type="Proteomes" id="UP000799118">
    <property type="component" value="Unassembled WGS sequence"/>
</dbReference>
<dbReference type="AlphaFoldDB" id="A0A6A4IGA8"/>
<sequence length="70" mass="7699">QAQSGDEKPAELCTVCKEIMAEYQREMGRHIPLAPSTLVHLVNGHPLKSGSSASRCWLTCEEADKIIDFA</sequence>
<gene>
    <name evidence="1" type="ORF">BT96DRAFT_807350</name>
</gene>
<dbReference type="EMBL" id="ML769389">
    <property type="protein sequence ID" value="KAE9409020.1"/>
    <property type="molecule type" value="Genomic_DNA"/>
</dbReference>